<dbReference type="EMBL" id="CP002816">
    <property type="protein sequence ID" value="AEH91584.1"/>
    <property type="molecule type" value="Genomic_DNA"/>
</dbReference>
<name>A0A0E0UTC4_LISMM</name>
<dbReference type="KEGG" id="lmq:LMM7_0578"/>
<dbReference type="InterPro" id="IPR018490">
    <property type="entry name" value="cNMP-bd_dom_sf"/>
</dbReference>
<evidence type="ECO:0000256" key="1">
    <source>
        <dbReference type="ARBA" id="ARBA00023159"/>
    </source>
</evidence>
<reference evidence="2 3" key="1">
    <citation type="journal article" date="2011" name="J. Bacteriol.">
        <title>Genome sequence of the nonpathogenic Listeria monocytogenes serovar 4a strain M7.</title>
        <authorList>
            <person name="Chen J."/>
            <person name="Xia Y."/>
            <person name="Cheng C."/>
            <person name="Fang C."/>
            <person name="Shan Y."/>
            <person name="Jin G."/>
            <person name="Fang W."/>
        </authorList>
    </citation>
    <scope>NUCLEOTIDE SEQUENCE [LARGE SCALE GENOMIC DNA]</scope>
    <source>
        <strain evidence="2 3">M7</strain>
    </source>
</reference>
<organism evidence="2 3">
    <name type="scientific">Listeria monocytogenes serotype 4a (strain M7)</name>
    <dbReference type="NCBI Taxonomy" id="1030009"/>
    <lineage>
        <taxon>Bacteria</taxon>
        <taxon>Bacillati</taxon>
        <taxon>Bacillota</taxon>
        <taxon>Bacilli</taxon>
        <taxon>Bacillales</taxon>
        <taxon>Listeriaceae</taxon>
        <taxon>Listeria</taxon>
    </lineage>
</organism>
<evidence type="ECO:0000313" key="2">
    <source>
        <dbReference type="EMBL" id="AEH91584.1"/>
    </source>
</evidence>
<keyword evidence="1" id="KW-0010">Activator</keyword>
<gene>
    <name evidence="2" type="ordered locus">LMM7_0578</name>
</gene>
<dbReference type="InterPro" id="IPR014710">
    <property type="entry name" value="RmlC-like_jellyroll"/>
</dbReference>
<dbReference type="Gene3D" id="2.60.120.10">
    <property type="entry name" value="Jelly Rolls"/>
    <property type="match status" value="1"/>
</dbReference>
<dbReference type="SUPFAM" id="SSF51206">
    <property type="entry name" value="cAMP-binding domain-like"/>
    <property type="match status" value="1"/>
</dbReference>
<accession>A0A0E0UTC4</accession>
<protein>
    <submittedName>
        <fullName evidence="2">Putative cyclic nucleotide-binding proteins (Crp-like)</fullName>
    </submittedName>
</protein>
<dbReference type="AlphaFoldDB" id="A0A0E0UTC4"/>
<dbReference type="PATRIC" id="fig|1030009.3.peg.568"/>
<sequence length="221" mass="25827">MEQLFTYKEFVSMMKNYGIKHKKRKLKCGENIMTNSTEPNSVILLIHGYISSYTCESPGKLLSVFEPGVFLSYSILEELPPLVTNIALSDDCVVYEYKKEDIEYALSLFPENFGFQYFFLKKIGCHLYYRALLNGKNHHEKLYYAIKYLGILIGKKDENGNILLPPEVTIKILIEYSTLSKAAFYRQRIRLLEQEILKQHKKTFIVQKKVAKHYEKQLTSI</sequence>
<dbReference type="HOGENOM" id="CLU_109312_0_0_9"/>
<proteinExistence type="predicted"/>
<dbReference type="Proteomes" id="UP000000486">
    <property type="component" value="Chromosome"/>
</dbReference>
<evidence type="ECO:0000313" key="3">
    <source>
        <dbReference type="Proteomes" id="UP000000486"/>
    </source>
</evidence>
<dbReference type="RefSeq" id="WP_014589011.1">
    <property type="nucleotide sequence ID" value="NC_017537.1"/>
</dbReference>